<dbReference type="InterPro" id="IPR003961">
    <property type="entry name" value="FN3_dom"/>
</dbReference>
<evidence type="ECO:0000256" key="8">
    <source>
        <dbReference type="ARBA" id="ARBA00022840"/>
    </source>
</evidence>
<dbReference type="FunFam" id="1.20.900.10:FF:000008">
    <property type="entry name" value="rho guanine nucleotide exchange factor 25"/>
    <property type="match status" value="1"/>
</dbReference>
<evidence type="ECO:0000313" key="19">
    <source>
        <dbReference type="EMBL" id="KAK7113282.1"/>
    </source>
</evidence>
<dbReference type="PROSITE" id="PS50011">
    <property type="entry name" value="PROTEIN_KINASE_DOM"/>
    <property type="match status" value="1"/>
</dbReference>
<dbReference type="PROSITE" id="PS50853">
    <property type="entry name" value="FN3"/>
    <property type="match status" value="1"/>
</dbReference>
<feature type="region of interest" description="Disordered" evidence="12">
    <location>
        <begin position="30"/>
        <end position="69"/>
    </location>
</feature>
<dbReference type="GO" id="GO:0007411">
    <property type="term" value="P:axon guidance"/>
    <property type="evidence" value="ECO:0007669"/>
    <property type="project" value="TreeGrafter"/>
</dbReference>
<dbReference type="InterPro" id="IPR003598">
    <property type="entry name" value="Ig_sub2"/>
</dbReference>
<dbReference type="SMART" id="SM00326">
    <property type="entry name" value="SH3"/>
    <property type="match status" value="1"/>
</dbReference>
<dbReference type="GO" id="GO:0005085">
    <property type="term" value="F:guanyl-nucleotide exchange factor activity"/>
    <property type="evidence" value="ECO:0007669"/>
    <property type="project" value="UniProtKB-KW"/>
</dbReference>
<dbReference type="Pfam" id="PF00069">
    <property type="entry name" value="Pkinase"/>
    <property type="match status" value="1"/>
</dbReference>
<feature type="domain" description="Protein kinase" evidence="16">
    <location>
        <begin position="1066"/>
        <end position="1320"/>
    </location>
</feature>
<feature type="domain" description="PH" evidence="14">
    <location>
        <begin position="359"/>
        <end position="474"/>
    </location>
</feature>
<dbReference type="Gene3D" id="1.20.900.10">
    <property type="entry name" value="Dbl homology (DH) domain"/>
    <property type="match status" value="1"/>
</dbReference>
<dbReference type="Gene3D" id="2.30.29.30">
    <property type="entry name" value="Pleckstrin-homology domain (PH domain)/Phosphotyrosine-binding domain (PTB)"/>
    <property type="match status" value="1"/>
</dbReference>
<evidence type="ECO:0000256" key="3">
    <source>
        <dbReference type="ARBA" id="ARBA00022443"/>
    </source>
</evidence>
<dbReference type="InterPro" id="IPR000719">
    <property type="entry name" value="Prot_kinase_dom"/>
</dbReference>
<evidence type="ECO:0000256" key="11">
    <source>
        <dbReference type="PROSITE-ProRule" id="PRU10141"/>
    </source>
</evidence>
<dbReference type="PROSITE" id="PS00741">
    <property type="entry name" value="DH_1"/>
    <property type="match status" value="1"/>
</dbReference>
<evidence type="ECO:0000256" key="12">
    <source>
        <dbReference type="SAM" id="MobiDB-lite"/>
    </source>
</evidence>
<dbReference type="PROSITE" id="PS50003">
    <property type="entry name" value="PH_DOMAIN"/>
    <property type="match status" value="1"/>
</dbReference>
<dbReference type="Gene3D" id="2.60.40.10">
    <property type="entry name" value="Immunoglobulins"/>
    <property type="match status" value="2"/>
</dbReference>
<dbReference type="Proteomes" id="UP001374579">
    <property type="component" value="Unassembled WGS sequence"/>
</dbReference>
<feature type="compositionally biased region" description="Low complexity" evidence="12">
    <location>
        <begin position="657"/>
        <end position="671"/>
    </location>
</feature>
<evidence type="ECO:0000259" key="13">
    <source>
        <dbReference type="PROSITE" id="PS50002"/>
    </source>
</evidence>
<feature type="domain" description="Ig-like" evidence="17">
    <location>
        <begin position="852"/>
        <end position="943"/>
    </location>
</feature>
<dbReference type="InterPro" id="IPR001452">
    <property type="entry name" value="SH3_domain"/>
</dbReference>
<dbReference type="SUPFAM" id="SSF50044">
    <property type="entry name" value="SH3-domain"/>
    <property type="match status" value="1"/>
</dbReference>
<dbReference type="InterPro" id="IPR013098">
    <property type="entry name" value="Ig_I-set"/>
</dbReference>
<dbReference type="SUPFAM" id="SSF56112">
    <property type="entry name" value="Protein kinase-like (PK-like)"/>
    <property type="match status" value="1"/>
</dbReference>
<dbReference type="InterPro" id="IPR055251">
    <property type="entry name" value="SOS1_NGEF_PH"/>
</dbReference>
<dbReference type="GO" id="GO:0005524">
    <property type="term" value="F:ATP binding"/>
    <property type="evidence" value="ECO:0007669"/>
    <property type="project" value="UniProtKB-UniRule"/>
</dbReference>
<dbReference type="CDD" id="cd13241">
    <property type="entry name" value="PH2_Kalirin_Trio_p63RhoGEF"/>
    <property type="match status" value="1"/>
</dbReference>
<name>A0AAN9GLT4_9CAEN</name>
<keyword evidence="5" id="KW-0344">Guanine-nucleotide releasing factor</keyword>
<dbReference type="SMART" id="SM00325">
    <property type="entry name" value="RhoGEF"/>
    <property type="match status" value="1"/>
</dbReference>
<organism evidence="19 20">
    <name type="scientific">Littorina saxatilis</name>
    <dbReference type="NCBI Taxonomy" id="31220"/>
    <lineage>
        <taxon>Eukaryota</taxon>
        <taxon>Metazoa</taxon>
        <taxon>Spiralia</taxon>
        <taxon>Lophotrochozoa</taxon>
        <taxon>Mollusca</taxon>
        <taxon>Gastropoda</taxon>
        <taxon>Caenogastropoda</taxon>
        <taxon>Littorinimorpha</taxon>
        <taxon>Littorinoidea</taxon>
        <taxon>Littorinidae</taxon>
        <taxon>Littorina</taxon>
    </lineage>
</organism>
<evidence type="ECO:0000256" key="2">
    <source>
        <dbReference type="ARBA" id="ARBA00006692"/>
    </source>
</evidence>
<dbReference type="InterPro" id="IPR051336">
    <property type="entry name" value="RhoGEF_Guanine_NuclExch_SF"/>
</dbReference>
<dbReference type="PROSITE" id="PS50010">
    <property type="entry name" value="DH_2"/>
    <property type="match status" value="1"/>
</dbReference>
<dbReference type="GO" id="GO:0035556">
    <property type="term" value="P:intracellular signal transduction"/>
    <property type="evidence" value="ECO:0007669"/>
    <property type="project" value="InterPro"/>
</dbReference>
<dbReference type="PROSITE" id="PS00107">
    <property type="entry name" value="PROTEIN_KINASE_ATP"/>
    <property type="match status" value="1"/>
</dbReference>
<keyword evidence="8 11" id="KW-0067">ATP-binding</keyword>
<dbReference type="SUPFAM" id="SSF48726">
    <property type="entry name" value="Immunoglobulin"/>
    <property type="match status" value="1"/>
</dbReference>
<feature type="compositionally biased region" description="Basic and acidic residues" evidence="12">
    <location>
        <begin position="818"/>
        <end position="839"/>
    </location>
</feature>
<evidence type="ECO:0000259" key="16">
    <source>
        <dbReference type="PROSITE" id="PS50011"/>
    </source>
</evidence>
<evidence type="ECO:0000256" key="9">
    <source>
        <dbReference type="ARBA" id="ARBA00023319"/>
    </source>
</evidence>
<evidence type="ECO:0000313" key="20">
    <source>
        <dbReference type="Proteomes" id="UP001374579"/>
    </source>
</evidence>
<evidence type="ECO:0000259" key="15">
    <source>
        <dbReference type="PROSITE" id="PS50010"/>
    </source>
</evidence>
<dbReference type="Gene3D" id="1.10.510.10">
    <property type="entry name" value="Transferase(Phosphotransferase) domain 1"/>
    <property type="match status" value="1"/>
</dbReference>
<dbReference type="PROSITE" id="PS50002">
    <property type="entry name" value="SH3"/>
    <property type="match status" value="1"/>
</dbReference>
<dbReference type="SMART" id="SM00233">
    <property type="entry name" value="PH"/>
    <property type="match status" value="1"/>
</dbReference>
<dbReference type="GO" id="GO:0005737">
    <property type="term" value="C:cytoplasm"/>
    <property type="evidence" value="ECO:0007669"/>
    <property type="project" value="UniProtKB-SubCell"/>
</dbReference>
<feature type="region of interest" description="Disordered" evidence="12">
    <location>
        <begin position="500"/>
        <end position="735"/>
    </location>
</feature>
<dbReference type="InterPro" id="IPR011009">
    <property type="entry name" value="Kinase-like_dom_sf"/>
</dbReference>
<dbReference type="CDD" id="cd00160">
    <property type="entry name" value="RhoGEF"/>
    <property type="match status" value="1"/>
</dbReference>
<evidence type="ECO:0000256" key="7">
    <source>
        <dbReference type="ARBA" id="ARBA00022741"/>
    </source>
</evidence>
<keyword evidence="7 11" id="KW-0547">Nucleotide-binding</keyword>
<dbReference type="Pfam" id="PF07679">
    <property type="entry name" value="I-set"/>
    <property type="match status" value="1"/>
</dbReference>
<dbReference type="SMART" id="SM00409">
    <property type="entry name" value="IG"/>
    <property type="match status" value="1"/>
</dbReference>
<comment type="subcellular location">
    <subcellularLocation>
        <location evidence="1">Cytoplasm</location>
    </subcellularLocation>
</comment>
<dbReference type="SUPFAM" id="SSF48065">
    <property type="entry name" value="DBL homology domain (DH-domain)"/>
    <property type="match status" value="1"/>
</dbReference>
<dbReference type="PROSITE" id="PS50835">
    <property type="entry name" value="IG_LIKE"/>
    <property type="match status" value="1"/>
</dbReference>
<dbReference type="SUPFAM" id="SSF50729">
    <property type="entry name" value="PH domain-like"/>
    <property type="match status" value="1"/>
</dbReference>
<dbReference type="FunFam" id="2.60.40.10:FF:000107">
    <property type="entry name" value="Myosin, light chain kinase a"/>
    <property type="match status" value="1"/>
</dbReference>
<keyword evidence="20" id="KW-1185">Reference proteome</keyword>
<keyword evidence="6" id="KW-0677">Repeat</keyword>
<dbReference type="SMART" id="SM00408">
    <property type="entry name" value="IGc2"/>
    <property type="match status" value="1"/>
</dbReference>
<dbReference type="GO" id="GO:0019898">
    <property type="term" value="C:extrinsic component of membrane"/>
    <property type="evidence" value="ECO:0007669"/>
    <property type="project" value="TreeGrafter"/>
</dbReference>
<dbReference type="InterPro" id="IPR008271">
    <property type="entry name" value="Ser/Thr_kinase_AS"/>
</dbReference>
<comment type="caution">
    <text evidence="19">The sequence shown here is derived from an EMBL/GenBank/DDBJ whole genome shotgun (WGS) entry which is preliminary data.</text>
</comment>
<dbReference type="InterPro" id="IPR001331">
    <property type="entry name" value="GDS_CDC24_CS"/>
</dbReference>
<feature type="region of interest" description="Disordered" evidence="12">
    <location>
        <begin position="125"/>
        <end position="160"/>
    </location>
</feature>
<dbReference type="Gene3D" id="3.30.200.20">
    <property type="entry name" value="Phosphorylase Kinase, domain 1"/>
    <property type="match status" value="1"/>
</dbReference>
<dbReference type="PRINTS" id="PR00014">
    <property type="entry name" value="FNTYPEIII"/>
</dbReference>
<dbReference type="InterPro" id="IPR036028">
    <property type="entry name" value="SH3-like_dom_sf"/>
</dbReference>
<dbReference type="InterPro" id="IPR000219">
    <property type="entry name" value="DH_dom"/>
</dbReference>
<dbReference type="Pfam" id="PF22697">
    <property type="entry name" value="SOS1_NGEF_PH"/>
    <property type="match status" value="1"/>
</dbReference>
<evidence type="ECO:0000259" key="18">
    <source>
        <dbReference type="PROSITE" id="PS50853"/>
    </source>
</evidence>
<dbReference type="InterPro" id="IPR036116">
    <property type="entry name" value="FN3_sf"/>
</dbReference>
<feature type="compositionally biased region" description="Acidic residues" evidence="12">
    <location>
        <begin position="140"/>
        <end position="160"/>
    </location>
</feature>
<evidence type="ECO:0000256" key="6">
    <source>
        <dbReference type="ARBA" id="ARBA00022737"/>
    </source>
</evidence>
<keyword evidence="9" id="KW-0393">Immunoglobulin domain</keyword>
<feature type="compositionally biased region" description="Polar residues" evidence="12">
    <location>
        <begin position="566"/>
        <end position="575"/>
    </location>
</feature>
<comment type="similarity">
    <text evidence="2">Belongs to the protein kinase superfamily. CAMK Ser/Thr protein kinase family.</text>
</comment>
<feature type="compositionally biased region" description="Low complexity" evidence="12">
    <location>
        <begin position="32"/>
        <end position="48"/>
    </location>
</feature>
<feature type="compositionally biased region" description="Low complexity" evidence="12">
    <location>
        <begin position="639"/>
        <end position="648"/>
    </location>
</feature>
<dbReference type="PANTHER" id="PTHR22826:SF106">
    <property type="entry name" value="TRIO, ISOFORM A"/>
    <property type="match status" value="1"/>
</dbReference>
<dbReference type="InterPro" id="IPR036179">
    <property type="entry name" value="Ig-like_dom_sf"/>
</dbReference>
<keyword evidence="3 10" id="KW-0728">SH3 domain</keyword>
<evidence type="ECO:0000259" key="17">
    <source>
        <dbReference type="PROSITE" id="PS50835"/>
    </source>
</evidence>
<dbReference type="PROSITE" id="PS00108">
    <property type="entry name" value="PROTEIN_KINASE_ST"/>
    <property type="match status" value="1"/>
</dbReference>
<dbReference type="InterPro" id="IPR011993">
    <property type="entry name" value="PH-like_dom_sf"/>
</dbReference>
<dbReference type="InterPro" id="IPR035899">
    <property type="entry name" value="DBL_dom_sf"/>
</dbReference>
<dbReference type="InterPro" id="IPR003599">
    <property type="entry name" value="Ig_sub"/>
</dbReference>
<evidence type="ECO:0000256" key="4">
    <source>
        <dbReference type="ARBA" id="ARBA00022490"/>
    </source>
</evidence>
<dbReference type="GO" id="GO:0004672">
    <property type="term" value="F:protein kinase activity"/>
    <property type="evidence" value="ECO:0007669"/>
    <property type="project" value="InterPro"/>
</dbReference>
<dbReference type="Pfam" id="PF00621">
    <property type="entry name" value="RhoGEF"/>
    <property type="match status" value="1"/>
</dbReference>
<evidence type="ECO:0000256" key="5">
    <source>
        <dbReference type="ARBA" id="ARBA00022658"/>
    </source>
</evidence>
<proteinExistence type="inferred from homology"/>
<dbReference type="SMART" id="SM00060">
    <property type="entry name" value="FN3"/>
    <property type="match status" value="1"/>
</dbReference>
<dbReference type="InterPro" id="IPR013783">
    <property type="entry name" value="Ig-like_fold"/>
</dbReference>
<reference evidence="19 20" key="1">
    <citation type="submission" date="2024-02" db="EMBL/GenBank/DDBJ databases">
        <title>Chromosome-scale genome assembly of the rough periwinkle Littorina saxatilis.</title>
        <authorList>
            <person name="De Jode A."/>
            <person name="Faria R."/>
            <person name="Formenti G."/>
            <person name="Sims Y."/>
            <person name="Smith T.P."/>
            <person name="Tracey A."/>
            <person name="Wood J.M.D."/>
            <person name="Zagrodzka Z.B."/>
            <person name="Johannesson K."/>
            <person name="Butlin R.K."/>
            <person name="Leder E.H."/>
        </authorList>
    </citation>
    <scope>NUCLEOTIDE SEQUENCE [LARGE SCALE GENOMIC DNA]</scope>
    <source>
        <strain evidence="19">Snail1</strain>
        <tissue evidence="19">Muscle</tissue>
    </source>
</reference>
<feature type="compositionally biased region" description="Low complexity" evidence="12">
    <location>
        <begin position="695"/>
        <end position="712"/>
    </location>
</feature>
<accession>A0AAN9GLT4</accession>
<evidence type="ECO:0000259" key="14">
    <source>
        <dbReference type="PROSITE" id="PS50003"/>
    </source>
</evidence>
<feature type="compositionally biased region" description="Gly residues" evidence="12">
    <location>
        <begin position="723"/>
        <end position="734"/>
    </location>
</feature>
<dbReference type="Gene3D" id="2.30.30.40">
    <property type="entry name" value="SH3 Domains"/>
    <property type="match status" value="1"/>
</dbReference>
<dbReference type="InterPro" id="IPR047053">
    <property type="entry name" value="Kalirin_TRIO_SH3_2"/>
</dbReference>
<dbReference type="InterPro" id="IPR001849">
    <property type="entry name" value="PH_domain"/>
</dbReference>
<protein>
    <recommendedName>
        <fullName evidence="21">Non-specific serine/threonine protein kinase</fullName>
    </recommendedName>
</protein>
<evidence type="ECO:0008006" key="21">
    <source>
        <dbReference type="Google" id="ProtNLM"/>
    </source>
</evidence>
<dbReference type="CDD" id="cd00063">
    <property type="entry name" value="FN3"/>
    <property type="match status" value="1"/>
</dbReference>
<keyword evidence="4" id="KW-0963">Cytoplasm</keyword>
<dbReference type="InterPro" id="IPR007110">
    <property type="entry name" value="Ig-like_dom"/>
</dbReference>
<dbReference type="SMART" id="SM00220">
    <property type="entry name" value="S_TKc"/>
    <property type="match status" value="1"/>
</dbReference>
<dbReference type="EMBL" id="JBAMIC010000002">
    <property type="protein sequence ID" value="KAK7113282.1"/>
    <property type="molecule type" value="Genomic_DNA"/>
</dbReference>
<dbReference type="Pfam" id="PF23587">
    <property type="entry name" value="SH3_KALRN"/>
    <property type="match status" value="1"/>
</dbReference>
<evidence type="ECO:0000256" key="10">
    <source>
        <dbReference type="PROSITE-ProRule" id="PRU00192"/>
    </source>
</evidence>
<feature type="domain" description="DH" evidence="15">
    <location>
        <begin position="171"/>
        <end position="347"/>
    </location>
</feature>
<feature type="binding site" evidence="11">
    <location>
        <position position="1095"/>
    </location>
    <ligand>
        <name>ATP</name>
        <dbReference type="ChEBI" id="CHEBI:30616"/>
    </ligand>
</feature>
<evidence type="ECO:0000256" key="1">
    <source>
        <dbReference type="ARBA" id="ARBA00004496"/>
    </source>
</evidence>
<feature type="compositionally biased region" description="Gly residues" evidence="12">
    <location>
        <begin position="617"/>
        <end position="638"/>
    </location>
</feature>
<dbReference type="Pfam" id="PF00041">
    <property type="entry name" value="fn3"/>
    <property type="match status" value="1"/>
</dbReference>
<feature type="region of interest" description="Disordered" evidence="12">
    <location>
        <begin position="814"/>
        <end position="839"/>
    </location>
</feature>
<feature type="domain" description="Fibronectin type-III" evidence="18">
    <location>
        <begin position="950"/>
        <end position="1043"/>
    </location>
</feature>
<dbReference type="PANTHER" id="PTHR22826">
    <property type="entry name" value="RHO GUANINE EXCHANGE FACTOR-RELATED"/>
    <property type="match status" value="1"/>
</dbReference>
<feature type="compositionally biased region" description="Basic and acidic residues" evidence="12">
    <location>
        <begin position="531"/>
        <end position="546"/>
    </location>
</feature>
<sequence length="1361" mass="149617">MDTMDSPWRWLLYLACPCRRLHRNDKYQPGVEPAEAGQTAEAAAAPAASSKVGLEVTNEEPEPAQDIEMPPPMAIQGHSFKASPEAPAAPADDAVTQLATLSLKAQTEVATSSLDLANEIENIVKQRIEPSEPTVKSESSLEEEGEGSKEEEEDSTEGVDLEAERAKYLKKRQFVIQELYDTEQAYVEDLRQVVDGYMQYMKENPMPEDMEGKDKIVFGNIHQIYDWHRETMMKELEACLTAPDRVGSIFIRYERRLYMYVKYCENKPKSEYIVSEFLDTYFEEIRQKLGHRLQLPDLLIKPVQRIMRYQLLMKDILKYTEKAGVDSTEMKKALRVMCVVPKAANDMMQVGRLQGFNGKITAQGKLLLQDTLLVHEVQAGIPQKPKERRLFLFEQIILFSEMIERKRGDFSNASYIYKNSVKVNKMSLNKDVEGEPLKFVLIDRTPGSDVKYVVQTPSEEVKDTWIREISSILDMQGDFLRALQSPIAYQKELTKELSAPEFGSLPRDSALRKTQSHPASGGKATSPLAADNKKGRTDSTKHERCRSVPTPLQEVGENGGGEPNNKPSCPNSPTHTSKDASQLKAGSAGESGTESPKPKKTNFRGLRSLQRKSKNEGGSGGSSGGGGGGGSGGGGRGAGETSSSSSSSYANTHVVPDGGLQQQQEQQQQDGGVEGGGGSTQRPPLSQAADVDQVPVGAAAASATTPACTSTPTSPPTSPPNTTGGGGGGPGGDGPLTAGRVLCDYMAVKEDEVTVHKGEIVQVLTTTPHGMFLIHRPANHNSPAAEGWLPAHVIGPKDIDGSLKKTWQMFKLKKPNFRGRDEGANSPEHRSKSLGRDIKPRKIAGDPGFEVPPIVQQPLTSIIVQAGDTVTFTCKICGRPRPTISWRYQDSNPITPGPHAMLLYNEEGVATLQLSQVSLADCGEYSCVASSDLGTVVTRATLTVLDRPVHPGQPTVRNQVGTAVHLEWSPPPQTPTGQIQGYTIEFREAGSDQWHLAIPYVPNTSQVIGDLEPGVTYQFRVSANNAIGISEPSSPSTYVVVPSEFELSEREDAPCVMWKTTYENDFTDAGEIGKGRFGIVRRCVQKCSGQELAAKLIARRMVRREAVEIEFNTLQSLQHPHLAQVYDLYETSNAHIIIMQLIPHGRLFEYICGRQHFDELLAAEYIRQVLDVMQYLHNCRIAHLDVKPENLVVEVGTGVVAVKLVDFGDARHIYNNYYIHPMVGNPEFMSPEVISGTPVGLLTDVWSLGIVTYVVLSGVSPFLDESQEETCSNIVRNDFCFPDEYFAGISSDAKDLVRSMLVEDLHKRPTAQQCTDSAWIKKACAPRSSALRPKPIATARLADFVERRKHQSDTYLLKVLP</sequence>
<feature type="domain" description="SH3" evidence="13">
    <location>
        <begin position="734"/>
        <end position="799"/>
    </location>
</feature>
<gene>
    <name evidence="19" type="ORF">V1264_012594</name>
</gene>
<dbReference type="InterPro" id="IPR017441">
    <property type="entry name" value="Protein_kinase_ATP_BS"/>
</dbReference>
<dbReference type="SUPFAM" id="SSF49265">
    <property type="entry name" value="Fibronectin type III"/>
    <property type="match status" value="1"/>
</dbReference>